<evidence type="ECO:0000313" key="7">
    <source>
        <dbReference type="Proteomes" id="UP000829196"/>
    </source>
</evidence>
<feature type="domain" description="Terpene synthase N-terminal" evidence="4">
    <location>
        <begin position="8"/>
        <end position="141"/>
    </location>
</feature>
<dbReference type="Pfam" id="PF01397">
    <property type="entry name" value="Terpene_synth"/>
    <property type="match status" value="1"/>
</dbReference>
<comment type="caution">
    <text evidence="6">The sequence shown here is derived from an EMBL/GenBank/DDBJ whole genome shotgun (WGS) entry which is preliminary data.</text>
</comment>
<name>A0A8T3B1T7_DENNO</name>
<dbReference type="AlphaFoldDB" id="A0A8T3B1T7"/>
<keyword evidence="2" id="KW-0460">Magnesium</keyword>
<evidence type="ECO:0000259" key="5">
    <source>
        <dbReference type="Pfam" id="PF03936"/>
    </source>
</evidence>
<sequence>MKKILINATDPLKSLELVDSIQRLGVAYHFEKEINDILCRVQKINIIDDDLYAVALHFRLLRQQRYSISSNVFNRFLDDKGDFMACLSNNVKALLSLYESAYLGFPEEEILEKAKNFSRFHLKSLICKMEPSFAFMVTSALELPLVRTPDRLKARNYIEIYGKYKLCNQKLLDFAKFDFNILQATYQEELGIISEWWKELGLFKDLPFVRDRIVESYFWMLTTYCEHCYSHARVIMTKLMALAVTTDDIYGTLEELELFTNAIESWDLEKVRTLPEYMQRCFLAIYNTFKEIEDELAPQHNSFRVHYLRDELKRMAHAYLQETKWASECYIPKLEEYVKVTFITSGCIFITCASYVGMKEFISKDIFDWVISPPEIIKSFCAIGRLMNDVGSYQNEQKRNHLASSVQCYIKEYGCSEMEACKKLKEMKSNCCLGRFPADKTPVKPKTRSIQGIVRRSLAKRPKYSYNGVWTMNSPYTYTTKQDMFIYDIYGLHTRRLCSFSI</sequence>
<dbReference type="OrthoDB" id="1877784at2759"/>
<evidence type="ECO:0000313" key="6">
    <source>
        <dbReference type="EMBL" id="KAI0502234.1"/>
    </source>
</evidence>
<keyword evidence="1" id="KW-0479">Metal-binding</keyword>
<dbReference type="InterPro" id="IPR008949">
    <property type="entry name" value="Isoprenoid_synthase_dom_sf"/>
</dbReference>
<dbReference type="InterPro" id="IPR008930">
    <property type="entry name" value="Terpenoid_cyclase/PrenylTrfase"/>
</dbReference>
<evidence type="ECO:0000259" key="4">
    <source>
        <dbReference type="Pfam" id="PF01397"/>
    </source>
</evidence>
<dbReference type="SFLD" id="SFLDG01019">
    <property type="entry name" value="Terpene_Cyclase_Like_1_C_Termi"/>
    <property type="match status" value="1"/>
</dbReference>
<dbReference type="PANTHER" id="PTHR31225">
    <property type="entry name" value="OS04G0344100 PROTEIN-RELATED"/>
    <property type="match status" value="1"/>
</dbReference>
<reference evidence="6" key="1">
    <citation type="journal article" date="2022" name="Front. Genet.">
        <title>Chromosome-Scale Assembly of the Dendrobium nobile Genome Provides Insights Into the Molecular Mechanism of the Biosynthesis of the Medicinal Active Ingredient of Dendrobium.</title>
        <authorList>
            <person name="Xu Q."/>
            <person name="Niu S.-C."/>
            <person name="Li K.-L."/>
            <person name="Zheng P.-J."/>
            <person name="Zhang X.-J."/>
            <person name="Jia Y."/>
            <person name="Liu Y."/>
            <person name="Niu Y.-X."/>
            <person name="Yu L.-H."/>
            <person name="Chen D.-F."/>
            <person name="Zhang G.-Q."/>
        </authorList>
    </citation>
    <scope>NUCLEOTIDE SEQUENCE</scope>
    <source>
        <tissue evidence="6">Leaf</tissue>
    </source>
</reference>
<evidence type="ECO:0000256" key="3">
    <source>
        <dbReference type="ARBA" id="ARBA00023239"/>
    </source>
</evidence>
<dbReference type="InterPro" id="IPR050148">
    <property type="entry name" value="Terpene_synthase-like"/>
</dbReference>
<protein>
    <submittedName>
        <fullName evidence="6">Uncharacterized protein</fullName>
    </submittedName>
</protein>
<dbReference type="Gene3D" id="1.10.600.10">
    <property type="entry name" value="Farnesyl Diphosphate Synthase"/>
    <property type="match status" value="1"/>
</dbReference>
<dbReference type="SUPFAM" id="SSF48239">
    <property type="entry name" value="Terpenoid cyclases/Protein prenyltransferases"/>
    <property type="match status" value="1"/>
</dbReference>
<dbReference type="PANTHER" id="PTHR31225:SF93">
    <property type="entry name" value="ALPHA-HUMULENE_(-)-(E)-BETA-CARYOPHYLLENE SYNTHASE"/>
    <property type="match status" value="1"/>
</dbReference>
<dbReference type="InterPro" id="IPR034741">
    <property type="entry name" value="Terpene_cyclase-like_1_C"/>
</dbReference>
<dbReference type="GO" id="GO:0016102">
    <property type="term" value="P:diterpenoid biosynthetic process"/>
    <property type="evidence" value="ECO:0007669"/>
    <property type="project" value="InterPro"/>
</dbReference>
<dbReference type="Proteomes" id="UP000829196">
    <property type="component" value="Unassembled WGS sequence"/>
</dbReference>
<dbReference type="EMBL" id="JAGYWB010000012">
    <property type="protein sequence ID" value="KAI0502234.1"/>
    <property type="molecule type" value="Genomic_DNA"/>
</dbReference>
<dbReference type="InterPro" id="IPR036965">
    <property type="entry name" value="Terpene_synth_N_sf"/>
</dbReference>
<feature type="domain" description="Terpene synthase metal-binding" evidence="5">
    <location>
        <begin position="198"/>
        <end position="430"/>
    </location>
</feature>
<dbReference type="InterPro" id="IPR005630">
    <property type="entry name" value="Terpene_synthase_metal-bd"/>
</dbReference>
<evidence type="ECO:0000256" key="2">
    <source>
        <dbReference type="ARBA" id="ARBA00022842"/>
    </source>
</evidence>
<evidence type="ECO:0000256" key="1">
    <source>
        <dbReference type="ARBA" id="ARBA00022723"/>
    </source>
</evidence>
<dbReference type="SFLD" id="SFLDS00005">
    <property type="entry name" value="Isoprenoid_Synthase_Type_I"/>
    <property type="match status" value="1"/>
</dbReference>
<dbReference type="GO" id="GO:0010333">
    <property type="term" value="F:terpene synthase activity"/>
    <property type="evidence" value="ECO:0007669"/>
    <property type="project" value="InterPro"/>
</dbReference>
<dbReference type="SMR" id="A0A8T3B1T7"/>
<organism evidence="6 7">
    <name type="scientific">Dendrobium nobile</name>
    <name type="common">Orchid</name>
    <dbReference type="NCBI Taxonomy" id="94219"/>
    <lineage>
        <taxon>Eukaryota</taxon>
        <taxon>Viridiplantae</taxon>
        <taxon>Streptophyta</taxon>
        <taxon>Embryophyta</taxon>
        <taxon>Tracheophyta</taxon>
        <taxon>Spermatophyta</taxon>
        <taxon>Magnoliopsida</taxon>
        <taxon>Liliopsida</taxon>
        <taxon>Asparagales</taxon>
        <taxon>Orchidaceae</taxon>
        <taxon>Epidendroideae</taxon>
        <taxon>Malaxideae</taxon>
        <taxon>Dendrobiinae</taxon>
        <taxon>Dendrobium</taxon>
    </lineage>
</organism>
<dbReference type="CDD" id="cd00684">
    <property type="entry name" value="Terpene_cyclase_plant_C1"/>
    <property type="match status" value="1"/>
</dbReference>
<dbReference type="Gene3D" id="1.50.10.130">
    <property type="entry name" value="Terpene synthase, N-terminal domain"/>
    <property type="match status" value="1"/>
</dbReference>
<accession>A0A8T3B1T7</accession>
<dbReference type="FunFam" id="1.10.600.10:FF:000007">
    <property type="entry name" value="Isoprene synthase, chloroplastic"/>
    <property type="match status" value="1"/>
</dbReference>
<dbReference type="GO" id="GO:0000287">
    <property type="term" value="F:magnesium ion binding"/>
    <property type="evidence" value="ECO:0007669"/>
    <property type="project" value="InterPro"/>
</dbReference>
<dbReference type="InterPro" id="IPR044814">
    <property type="entry name" value="Terpene_cyclase_plant_C1"/>
</dbReference>
<keyword evidence="7" id="KW-1185">Reference proteome</keyword>
<dbReference type="Pfam" id="PF03936">
    <property type="entry name" value="Terpene_synth_C"/>
    <property type="match status" value="1"/>
</dbReference>
<gene>
    <name evidence="6" type="ORF">KFK09_017181</name>
</gene>
<keyword evidence="3" id="KW-0456">Lyase</keyword>
<dbReference type="SUPFAM" id="SSF48576">
    <property type="entry name" value="Terpenoid synthases"/>
    <property type="match status" value="1"/>
</dbReference>
<proteinExistence type="predicted"/>
<dbReference type="InterPro" id="IPR001906">
    <property type="entry name" value="Terpene_synth_N"/>
</dbReference>